<dbReference type="RefSeq" id="WP_201406732.1">
    <property type="nucleotide sequence ID" value="NZ_CP067341.1"/>
</dbReference>
<dbReference type="Proteomes" id="UP000596049">
    <property type="component" value="Chromosome"/>
</dbReference>
<dbReference type="InterPro" id="IPR051917">
    <property type="entry name" value="Transposase-Integrase"/>
</dbReference>
<dbReference type="SUPFAM" id="SSF53098">
    <property type="entry name" value="Ribonuclease H-like"/>
    <property type="match status" value="1"/>
</dbReference>
<proteinExistence type="predicted"/>
<dbReference type="InterPro" id="IPR053392">
    <property type="entry name" value="Transposase_IS30-like"/>
</dbReference>
<dbReference type="NCBIfam" id="NF033563">
    <property type="entry name" value="transpos_IS30"/>
    <property type="match status" value="1"/>
</dbReference>
<evidence type="ECO:0000259" key="1">
    <source>
        <dbReference type="PROSITE" id="PS50994"/>
    </source>
</evidence>
<keyword evidence="3" id="KW-1185">Reference proteome</keyword>
<accession>A0ABX7B133</accession>
<dbReference type="InterPro" id="IPR001584">
    <property type="entry name" value="Integrase_cat-core"/>
</dbReference>
<dbReference type="PANTHER" id="PTHR10948">
    <property type="entry name" value="TRANSPOSASE"/>
    <property type="match status" value="1"/>
</dbReference>
<dbReference type="Gene3D" id="3.30.420.10">
    <property type="entry name" value="Ribonuclease H-like superfamily/Ribonuclease H"/>
    <property type="match status" value="1"/>
</dbReference>
<feature type="domain" description="Integrase catalytic" evidence="1">
    <location>
        <begin position="20"/>
        <end position="186"/>
    </location>
</feature>
<gene>
    <name evidence="2" type="ORF">FJQ98_19675</name>
</gene>
<dbReference type="PROSITE" id="PS50994">
    <property type="entry name" value="INTEGRASE"/>
    <property type="match status" value="1"/>
</dbReference>
<evidence type="ECO:0000313" key="3">
    <source>
        <dbReference type="Proteomes" id="UP000596049"/>
    </source>
</evidence>
<dbReference type="InterPro" id="IPR012337">
    <property type="entry name" value="RNaseH-like_sf"/>
</dbReference>
<reference evidence="2 3" key="1">
    <citation type="submission" date="2020-01" db="EMBL/GenBank/DDBJ databases">
        <authorList>
            <person name="Liu G."/>
            <person name="Liu B."/>
        </authorList>
    </citation>
    <scope>NUCLEOTIDE SEQUENCE [LARGE SCALE GENOMIC DNA]</scope>
    <source>
        <strain evidence="2 3">FJAT-51161</strain>
    </source>
</reference>
<sequence length="191" mass="22419">MPKRLRKRNAQIRQFSVKSIEERPDSVESREEFGHFEIDSVVGRKDKEDDVLLTLIERKTRREFIVKMDGKDADSVNYALSSVLEEFGEYTSAVFKSITADNGSEFARLSEMFGDRINIYFTHPYSSWERGTNENHNGIIRRFIPKGHAIEDYSRTQIRMIERAMNNLPRKIFAYKTPNELFEEELQKLVS</sequence>
<dbReference type="EMBL" id="CP067341">
    <property type="protein sequence ID" value="QQP15035.1"/>
    <property type="molecule type" value="Genomic_DNA"/>
</dbReference>
<evidence type="ECO:0000313" key="2">
    <source>
        <dbReference type="EMBL" id="QQP15035.1"/>
    </source>
</evidence>
<dbReference type="PANTHER" id="PTHR10948:SF23">
    <property type="entry name" value="TRANSPOSASE INSI FOR INSERTION SEQUENCE ELEMENT IS30A-RELATED"/>
    <property type="match status" value="1"/>
</dbReference>
<dbReference type="InterPro" id="IPR036397">
    <property type="entry name" value="RNaseH_sf"/>
</dbReference>
<protein>
    <submittedName>
        <fullName evidence="2">IS30 family transposase</fullName>
    </submittedName>
</protein>
<organism evidence="2 3">
    <name type="scientific">Lysinibacillus agricola</name>
    <dbReference type="NCBI Taxonomy" id="2590012"/>
    <lineage>
        <taxon>Bacteria</taxon>
        <taxon>Bacillati</taxon>
        <taxon>Bacillota</taxon>
        <taxon>Bacilli</taxon>
        <taxon>Bacillales</taxon>
        <taxon>Bacillaceae</taxon>
        <taxon>Lysinibacillus</taxon>
    </lineage>
</organism>
<name>A0ABX7B133_9BACI</name>